<dbReference type="GO" id="GO:0016020">
    <property type="term" value="C:membrane"/>
    <property type="evidence" value="ECO:0007669"/>
    <property type="project" value="UniProtKB-SubCell"/>
</dbReference>
<keyword evidence="3" id="KW-0732">Signal</keyword>
<protein>
    <recommendedName>
        <fullName evidence="8">VTT domain-containing protein</fullName>
    </recommendedName>
</protein>
<evidence type="ECO:0000256" key="2">
    <source>
        <dbReference type="ARBA" id="ARBA00022692"/>
    </source>
</evidence>
<evidence type="ECO:0000256" key="6">
    <source>
        <dbReference type="ARBA" id="ARBA00025797"/>
    </source>
</evidence>
<dbReference type="InterPro" id="IPR045014">
    <property type="entry name" value="TM41A/B"/>
</dbReference>
<keyword evidence="4 7" id="KW-1133">Transmembrane helix</keyword>
<dbReference type="InterPro" id="IPR032816">
    <property type="entry name" value="VTT_dom"/>
</dbReference>
<keyword evidence="10" id="KW-1185">Reference proteome</keyword>
<evidence type="ECO:0000256" key="3">
    <source>
        <dbReference type="ARBA" id="ARBA00022729"/>
    </source>
</evidence>
<reference evidence="9" key="1">
    <citation type="submission" date="2023-10" db="EMBL/GenBank/DDBJ databases">
        <title>Genome assemblies of two species of porcelain crab, Petrolisthes cinctipes and Petrolisthes manimaculis (Anomura: Porcellanidae).</title>
        <authorList>
            <person name="Angst P."/>
        </authorList>
    </citation>
    <scope>NUCLEOTIDE SEQUENCE</scope>
    <source>
        <strain evidence="9">PB745_01</strain>
        <tissue evidence="9">Gill</tissue>
    </source>
</reference>
<gene>
    <name evidence="9" type="ORF">Pcinc_035963</name>
</gene>
<dbReference type="Pfam" id="PF09335">
    <property type="entry name" value="VTT_dom"/>
    <property type="match status" value="1"/>
</dbReference>
<comment type="subcellular location">
    <subcellularLocation>
        <location evidence="1">Membrane</location>
        <topology evidence="1">Multi-pass membrane protein</topology>
    </subcellularLocation>
</comment>
<comment type="caution">
    <text evidence="9">The sequence shown here is derived from an EMBL/GenBank/DDBJ whole genome shotgun (WGS) entry which is preliminary data.</text>
</comment>
<evidence type="ECO:0000259" key="8">
    <source>
        <dbReference type="Pfam" id="PF09335"/>
    </source>
</evidence>
<proteinExistence type="inferred from homology"/>
<evidence type="ECO:0000256" key="4">
    <source>
        <dbReference type="ARBA" id="ARBA00022989"/>
    </source>
</evidence>
<feature type="transmembrane region" description="Helical" evidence="7">
    <location>
        <begin position="225"/>
        <end position="242"/>
    </location>
</feature>
<dbReference type="EMBL" id="JAWQEG010005505">
    <property type="protein sequence ID" value="KAK3857806.1"/>
    <property type="molecule type" value="Genomic_DNA"/>
</dbReference>
<name>A0AAE1BVN9_PETCI</name>
<comment type="similarity">
    <text evidence="6">Belongs to the TMEM41 family.</text>
</comment>
<keyword evidence="5 7" id="KW-0472">Membrane</keyword>
<evidence type="ECO:0000313" key="9">
    <source>
        <dbReference type="EMBL" id="KAK3857806.1"/>
    </source>
</evidence>
<dbReference type="Proteomes" id="UP001286313">
    <property type="component" value="Unassembled WGS sequence"/>
</dbReference>
<organism evidence="9 10">
    <name type="scientific">Petrolisthes cinctipes</name>
    <name type="common">Flat porcelain crab</name>
    <dbReference type="NCBI Taxonomy" id="88211"/>
    <lineage>
        <taxon>Eukaryota</taxon>
        <taxon>Metazoa</taxon>
        <taxon>Ecdysozoa</taxon>
        <taxon>Arthropoda</taxon>
        <taxon>Crustacea</taxon>
        <taxon>Multicrustacea</taxon>
        <taxon>Malacostraca</taxon>
        <taxon>Eumalacostraca</taxon>
        <taxon>Eucarida</taxon>
        <taxon>Decapoda</taxon>
        <taxon>Pleocyemata</taxon>
        <taxon>Anomura</taxon>
        <taxon>Galatheoidea</taxon>
        <taxon>Porcellanidae</taxon>
        <taxon>Petrolisthes</taxon>
    </lineage>
</organism>
<sequence>MAGVGGVRWLRLLLVPVMFATASFALWLLFISRPPLKSGVTPDLHFPRSVSDLRVLADVSSAYQRDHYSYILALFSAAYVYKQTFAIPGSALLNLLGGALLGCWPLGLPLCCLLTAIGASNCFLLSRLAGRDLVVSKFSSTIESLREKLGDNKQQMFVYLVSVRVFPMTPNWLLNITAPLLDVPLSLFFLSVLIGLVPYNLVCVQAGEVLSEVRSLDDVLTPRRILALLTLALAVLTLSHFTQKAKNKHSD</sequence>
<evidence type="ECO:0000256" key="7">
    <source>
        <dbReference type="SAM" id="Phobius"/>
    </source>
</evidence>
<feature type="domain" description="VTT" evidence="8">
    <location>
        <begin position="87"/>
        <end position="208"/>
    </location>
</feature>
<dbReference type="PANTHER" id="PTHR43220:SF21">
    <property type="entry name" value="TRANSMEMBRANE PROTEIN 41A"/>
    <property type="match status" value="1"/>
</dbReference>
<feature type="transmembrane region" description="Helical" evidence="7">
    <location>
        <begin position="12"/>
        <end position="31"/>
    </location>
</feature>
<accession>A0AAE1BVN9</accession>
<evidence type="ECO:0000256" key="5">
    <source>
        <dbReference type="ARBA" id="ARBA00023136"/>
    </source>
</evidence>
<keyword evidence="2 7" id="KW-0812">Transmembrane</keyword>
<dbReference type="AlphaFoldDB" id="A0AAE1BVN9"/>
<evidence type="ECO:0000256" key="1">
    <source>
        <dbReference type="ARBA" id="ARBA00004141"/>
    </source>
</evidence>
<evidence type="ECO:0000313" key="10">
    <source>
        <dbReference type="Proteomes" id="UP001286313"/>
    </source>
</evidence>
<dbReference type="PANTHER" id="PTHR43220">
    <property type="match status" value="1"/>
</dbReference>
<feature type="transmembrane region" description="Helical" evidence="7">
    <location>
        <begin position="99"/>
        <end position="124"/>
    </location>
</feature>